<gene>
    <name evidence="1" type="ORF">J3998_11350</name>
</gene>
<proteinExistence type="predicted"/>
<dbReference type="InterPro" id="IPR027056">
    <property type="entry name" value="Gluconate_2DH_su3"/>
</dbReference>
<dbReference type="Pfam" id="PF13618">
    <property type="entry name" value="Gluconate_2-dh3"/>
    <property type="match status" value="1"/>
</dbReference>
<reference evidence="1 2" key="1">
    <citation type="submission" date="2021-03" db="EMBL/GenBank/DDBJ databases">
        <title>Thiomicrorhabdus sp.nov.,novel sulfur-oxidizing bacteria isolated from coastal sediment.</title>
        <authorList>
            <person name="Liu X."/>
        </authorList>
    </citation>
    <scope>NUCLEOTIDE SEQUENCE [LARGE SCALE GENOMIC DNA]</scope>
    <source>
        <strain evidence="1 2">6S2-11</strain>
    </source>
</reference>
<protein>
    <submittedName>
        <fullName evidence="1">Gluconate 2-dehydrogenase subunit 3 family protein</fullName>
    </submittedName>
</protein>
<dbReference type="RefSeq" id="WP_208150786.1">
    <property type="nucleotide sequence ID" value="NZ_JAGETV010000028.1"/>
</dbReference>
<keyword evidence="2" id="KW-1185">Reference proteome</keyword>
<name>A0ABS3Q786_9GAMM</name>
<dbReference type="EMBL" id="JAGETV010000028">
    <property type="protein sequence ID" value="MBO1928171.1"/>
    <property type="molecule type" value="Genomic_DNA"/>
</dbReference>
<comment type="caution">
    <text evidence="1">The sequence shown here is derived from an EMBL/GenBank/DDBJ whole genome shotgun (WGS) entry which is preliminary data.</text>
</comment>
<dbReference type="Proteomes" id="UP000664835">
    <property type="component" value="Unassembled WGS sequence"/>
</dbReference>
<evidence type="ECO:0000313" key="2">
    <source>
        <dbReference type="Proteomes" id="UP000664835"/>
    </source>
</evidence>
<organism evidence="1 2">
    <name type="scientific">Thiomicrorhabdus marina</name>
    <dbReference type="NCBI Taxonomy" id="2818442"/>
    <lineage>
        <taxon>Bacteria</taxon>
        <taxon>Pseudomonadati</taxon>
        <taxon>Pseudomonadota</taxon>
        <taxon>Gammaproteobacteria</taxon>
        <taxon>Thiotrichales</taxon>
        <taxon>Piscirickettsiaceae</taxon>
        <taxon>Thiomicrorhabdus</taxon>
    </lineage>
</organism>
<accession>A0ABS3Q786</accession>
<evidence type="ECO:0000313" key="1">
    <source>
        <dbReference type="EMBL" id="MBO1928171.1"/>
    </source>
</evidence>
<sequence length="213" mass="24054">MTKSPFSAEQDTLQVDQAGGTFTLNRRRFLQLLATLPTLGFYSHAVNATPKGLSEPWLSVDAVQKQLFPMSENWLGAEQINALGYLQQKMQRPLVDPKDYDFLVKGVGWLNDFAQSSHQQQFADLSAEQKETLLQQIAKSQAGENWLGMILNNLIEALLSDPVYGGNPNGIGWKAMGQTPGYPLPTAQERYFELGYQRRQRDYQQRIKRTTKG</sequence>